<dbReference type="Gramene" id="PNT68782">
    <property type="protein sequence ID" value="PNT68782"/>
    <property type="gene ID" value="BRADI_3g45206v3"/>
</dbReference>
<dbReference type="EMBL" id="CM000882">
    <property type="protein sequence ID" value="PNT68784.1"/>
    <property type="molecule type" value="Genomic_DNA"/>
</dbReference>
<name>A0A2K2D3B1_BRADI</name>
<dbReference type="InParanoid" id="A0A2K2D3B1"/>
<reference evidence="3" key="3">
    <citation type="submission" date="2018-08" db="UniProtKB">
        <authorList>
            <consortium name="EnsemblPlants"/>
        </authorList>
    </citation>
    <scope>IDENTIFICATION</scope>
    <source>
        <strain evidence="3">cv. Bd21</strain>
    </source>
</reference>
<dbReference type="Gramene" id="PNT68783">
    <property type="protein sequence ID" value="PNT68783"/>
    <property type="gene ID" value="BRADI_3g45206v3"/>
</dbReference>
<accession>A0A2K2D3B1</accession>
<evidence type="ECO:0000313" key="3">
    <source>
        <dbReference type="EnsemblPlants" id="PNT68781"/>
    </source>
</evidence>
<sequence>SKKHTTVYSHGLTLLAEQGRHGSIGPPLSPDIFSPHPLDLPSPPLASLVPLDLPSPPSLSISPPWLLSISLLLPLSISLLLSPLSDLLPLPAVRAAKEPAGSGSPDADAGPDPDAGRPSTDHRIWPPSSTPPEEGRLGGVERRLVIGTFSAAERRRRHLVATA</sequence>
<gene>
    <name evidence="2" type="ORF">BRADI_3g45206v3</name>
</gene>
<evidence type="ECO:0000256" key="1">
    <source>
        <dbReference type="SAM" id="MobiDB-lite"/>
    </source>
</evidence>
<proteinExistence type="predicted"/>
<evidence type="ECO:0000313" key="4">
    <source>
        <dbReference type="Proteomes" id="UP000008810"/>
    </source>
</evidence>
<keyword evidence="4" id="KW-1185">Reference proteome</keyword>
<dbReference type="AlphaFoldDB" id="A0A2K2D3B1"/>
<dbReference type="Gramene" id="PNT68781">
    <property type="protein sequence ID" value="PNT68781"/>
    <property type="gene ID" value="BRADI_3g45206v3"/>
</dbReference>
<feature type="region of interest" description="Disordered" evidence="1">
    <location>
        <begin position="96"/>
        <end position="140"/>
    </location>
</feature>
<reference evidence="2" key="2">
    <citation type="submission" date="2017-06" db="EMBL/GenBank/DDBJ databases">
        <title>WGS assembly of Brachypodium distachyon.</title>
        <authorList>
            <consortium name="The International Brachypodium Initiative"/>
            <person name="Lucas S."/>
            <person name="Harmon-Smith M."/>
            <person name="Lail K."/>
            <person name="Tice H."/>
            <person name="Grimwood J."/>
            <person name="Bruce D."/>
            <person name="Barry K."/>
            <person name="Shu S."/>
            <person name="Lindquist E."/>
            <person name="Wang M."/>
            <person name="Pitluck S."/>
            <person name="Vogel J.P."/>
            <person name="Garvin D.F."/>
            <person name="Mockler T.C."/>
            <person name="Schmutz J."/>
            <person name="Rokhsar D."/>
            <person name="Bevan M.W."/>
        </authorList>
    </citation>
    <scope>NUCLEOTIDE SEQUENCE</scope>
    <source>
        <strain evidence="2">Bd21</strain>
    </source>
</reference>
<evidence type="ECO:0000313" key="2">
    <source>
        <dbReference type="EMBL" id="PNT68784.1"/>
    </source>
</evidence>
<dbReference type="Gramene" id="PNT68784">
    <property type="protein sequence ID" value="PNT68784"/>
    <property type="gene ID" value="BRADI_3g45206v3"/>
</dbReference>
<dbReference type="EnsemblPlants" id="PNT68782">
    <property type="protein sequence ID" value="PNT68782"/>
    <property type="gene ID" value="BRADI_3g45206v3"/>
</dbReference>
<dbReference type="EnsemblPlants" id="PNT68781">
    <property type="protein sequence ID" value="PNT68781"/>
    <property type="gene ID" value="BRADI_3g45206v3"/>
</dbReference>
<feature type="compositionally biased region" description="Low complexity" evidence="1">
    <location>
        <begin position="99"/>
        <end position="113"/>
    </location>
</feature>
<dbReference type="EnsemblPlants" id="PNT68784">
    <property type="protein sequence ID" value="PNT68784"/>
    <property type="gene ID" value="BRADI_3g45206v3"/>
</dbReference>
<dbReference type="EMBL" id="CM000882">
    <property type="protein sequence ID" value="PNT68782.1"/>
    <property type="molecule type" value="Genomic_DNA"/>
</dbReference>
<dbReference type="EMBL" id="CM000882">
    <property type="protein sequence ID" value="PNT68781.1"/>
    <property type="molecule type" value="Genomic_DNA"/>
</dbReference>
<dbReference type="Proteomes" id="UP000008810">
    <property type="component" value="Chromosome 3"/>
</dbReference>
<organism evidence="2">
    <name type="scientific">Brachypodium distachyon</name>
    <name type="common">Purple false brome</name>
    <name type="synonym">Trachynia distachya</name>
    <dbReference type="NCBI Taxonomy" id="15368"/>
    <lineage>
        <taxon>Eukaryota</taxon>
        <taxon>Viridiplantae</taxon>
        <taxon>Streptophyta</taxon>
        <taxon>Embryophyta</taxon>
        <taxon>Tracheophyta</taxon>
        <taxon>Spermatophyta</taxon>
        <taxon>Magnoliopsida</taxon>
        <taxon>Liliopsida</taxon>
        <taxon>Poales</taxon>
        <taxon>Poaceae</taxon>
        <taxon>BOP clade</taxon>
        <taxon>Pooideae</taxon>
        <taxon>Stipodae</taxon>
        <taxon>Brachypodieae</taxon>
        <taxon>Brachypodium</taxon>
    </lineage>
</organism>
<dbReference type="EMBL" id="CM000882">
    <property type="protein sequence ID" value="PNT68783.1"/>
    <property type="molecule type" value="Genomic_DNA"/>
</dbReference>
<protein>
    <submittedName>
        <fullName evidence="2 3">Uncharacterized protein</fullName>
    </submittedName>
</protein>
<dbReference type="EnsemblPlants" id="PNT68783">
    <property type="protein sequence ID" value="PNT68783"/>
    <property type="gene ID" value="BRADI_3g45206v3"/>
</dbReference>
<feature type="non-terminal residue" evidence="2">
    <location>
        <position position="1"/>
    </location>
</feature>
<reference evidence="2 3" key="1">
    <citation type="journal article" date="2010" name="Nature">
        <title>Genome sequencing and analysis of the model grass Brachypodium distachyon.</title>
        <authorList>
            <consortium name="International Brachypodium Initiative"/>
        </authorList>
    </citation>
    <scope>NUCLEOTIDE SEQUENCE [LARGE SCALE GENOMIC DNA]</scope>
    <source>
        <strain evidence="2 3">Bd21</strain>
    </source>
</reference>